<feature type="transmembrane region" description="Helical" evidence="1">
    <location>
        <begin position="99"/>
        <end position="120"/>
    </location>
</feature>
<dbReference type="InterPro" id="IPR000801">
    <property type="entry name" value="Esterase-like"/>
</dbReference>
<keyword evidence="1" id="KW-0812">Transmembrane</keyword>
<dbReference type="InterPro" id="IPR029058">
    <property type="entry name" value="AB_hydrolase_fold"/>
</dbReference>
<accession>A0A5R8NVF9</accession>
<feature type="transmembrane region" description="Helical" evidence="1">
    <location>
        <begin position="69"/>
        <end position="90"/>
    </location>
</feature>
<feature type="transmembrane region" description="Helical" evidence="1">
    <location>
        <begin position="6"/>
        <end position="26"/>
    </location>
</feature>
<evidence type="ECO:0000313" key="3">
    <source>
        <dbReference type="Proteomes" id="UP000306378"/>
    </source>
</evidence>
<gene>
    <name evidence="2" type="ORF">FEK34_09285</name>
</gene>
<organism evidence="2 3">
    <name type="scientific">Nocardia cyriacigeorgica</name>
    <dbReference type="NCBI Taxonomy" id="135487"/>
    <lineage>
        <taxon>Bacteria</taxon>
        <taxon>Bacillati</taxon>
        <taxon>Actinomycetota</taxon>
        <taxon>Actinomycetes</taxon>
        <taxon>Mycobacteriales</taxon>
        <taxon>Nocardiaceae</taxon>
        <taxon>Nocardia</taxon>
    </lineage>
</organism>
<name>A0A5R8NVF9_9NOCA</name>
<evidence type="ECO:0000256" key="1">
    <source>
        <dbReference type="SAM" id="Phobius"/>
    </source>
</evidence>
<dbReference type="PANTHER" id="PTHR48098:SF1">
    <property type="entry name" value="DIACYLGLYCEROL ACYLTRANSFERASE_MYCOLYLTRANSFERASE AG85A"/>
    <property type="match status" value="1"/>
</dbReference>
<dbReference type="Proteomes" id="UP000306378">
    <property type="component" value="Unassembled WGS sequence"/>
</dbReference>
<protein>
    <submittedName>
        <fullName evidence="2">Esterase</fullName>
    </submittedName>
</protein>
<reference evidence="2 3" key="1">
    <citation type="submission" date="2019-05" db="EMBL/GenBank/DDBJ databases">
        <title>Genomes sequences of two Nocardia cyriacigeorgica environmental isolates, type strains Nocardia asteroides ATCC 19247 and Nocardia cyriacigeorgica DSM 44484.</title>
        <authorList>
            <person name="Vautrin F."/>
            <person name="Bergeron E."/>
            <person name="Dubost A."/>
            <person name="Abrouk D."/>
            <person name="Rodriguez Nava V."/>
            <person name="Pujic P."/>
        </authorList>
    </citation>
    <scope>NUCLEOTIDE SEQUENCE [LARGE SCALE GENOMIC DNA]</scope>
    <source>
        <strain evidence="2 3">EML 446</strain>
    </source>
</reference>
<keyword evidence="1" id="KW-1133">Transmembrane helix</keyword>
<dbReference type="SUPFAM" id="SSF53474">
    <property type="entry name" value="alpha/beta-Hydrolases"/>
    <property type="match status" value="1"/>
</dbReference>
<evidence type="ECO:0000313" key="2">
    <source>
        <dbReference type="EMBL" id="TLF79713.1"/>
    </source>
</evidence>
<proteinExistence type="predicted"/>
<dbReference type="EMBL" id="VBUT01000003">
    <property type="protein sequence ID" value="TLF79713.1"/>
    <property type="molecule type" value="Genomic_DNA"/>
</dbReference>
<dbReference type="GO" id="GO:0016747">
    <property type="term" value="F:acyltransferase activity, transferring groups other than amino-acyl groups"/>
    <property type="evidence" value="ECO:0007669"/>
    <property type="project" value="TreeGrafter"/>
</dbReference>
<keyword evidence="1" id="KW-0472">Membrane</keyword>
<sequence>MPAWSLVSGPLPALLVLAAIAGLAWLLTGRRTPGFRTVAACAAAAVVITAGGAYLVRSVLRLIPDPLGVGVYGSVGLGLFVILLGAVLAFRSRGAARTAAVAIAAAVVVAACANQVNLIYDAYPTVGAALGVQRWNEIPFSEVTPAHGLRPDHDPVEAGWTAPPGLAATGRITHAAIPGTASGFHARPAEIYLPPAYFADPRPQLPVLILLAGQPGSPRDWATSGGLPDTMDAFARDHQGLAPIVVVADGTGSTWNDPLCADGPHAKVATYLATDVPNWIRAHLSVDPDPRAWAVGGLSYGGTCALQLAAGFPQVYPTFLAMSAEDELNLTDREHTLGVFDGDTAAYARANPHDLLAGQRYPGSAGVFVVGNDDADTLPGSRRAYQDARDAGMAVGYLELPGGHDWRVWSTGLTRELPWLAQRVGLILG</sequence>
<dbReference type="Gene3D" id="3.40.50.1820">
    <property type="entry name" value="alpha/beta hydrolase"/>
    <property type="match status" value="1"/>
</dbReference>
<dbReference type="AlphaFoldDB" id="A0A5R8NVF9"/>
<feature type="transmembrane region" description="Helical" evidence="1">
    <location>
        <begin position="38"/>
        <end position="57"/>
    </location>
</feature>
<dbReference type="InterPro" id="IPR050583">
    <property type="entry name" value="Mycobacterial_A85_antigen"/>
</dbReference>
<comment type="caution">
    <text evidence="2">The sequence shown here is derived from an EMBL/GenBank/DDBJ whole genome shotgun (WGS) entry which is preliminary data.</text>
</comment>
<dbReference type="RefSeq" id="WP_138447576.1">
    <property type="nucleotide sequence ID" value="NZ_VBUT01000003.1"/>
</dbReference>
<dbReference type="Pfam" id="PF00756">
    <property type="entry name" value="Esterase"/>
    <property type="match status" value="1"/>
</dbReference>
<dbReference type="PANTHER" id="PTHR48098">
    <property type="entry name" value="ENTEROCHELIN ESTERASE-RELATED"/>
    <property type="match status" value="1"/>
</dbReference>